<feature type="compositionally biased region" description="Pro residues" evidence="1">
    <location>
        <begin position="92"/>
        <end position="107"/>
    </location>
</feature>
<accession>A0A917XEH6</accession>
<evidence type="ECO:0000256" key="1">
    <source>
        <dbReference type="SAM" id="MobiDB-lite"/>
    </source>
</evidence>
<comment type="caution">
    <text evidence="2">The sequence shown here is derived from an EMBL/GenBank/DDBJ whole genome shotgun (WGS) entry which is preliminary data.</text>
</comment>
<dbReference type="Proteomes" id="UP000653411">
    <property type="component" value="Unassembled WGS sequence"/>
</dbReference>
<protein>
    <submittedName>
        <fullName evidence="2">Uncharacterized protein</fullName>
    </submittedName>
</protein>
<name>A0A917XEH6_9ACTN</name>
<reference evidence="2" key="1">
    <citation type="journal article" date="2014" name="Int. J. Syst. Evol. Microbiol.">
        <title>Complete genome sequence of Corynebacterium casei LMG S-19264T (=DSM 44701T), isolated from a smear-ripened cheese.</title>
        <authorList>
            <consortium name="US DOE Joint Genome Institute (JGI-PGF)"/>
            <person name="Walter F."/>
            <person name="Albersmeier A."/>
            <person name="Kalinowski J."/>
            <person name="Ruckert C."/>
        </authorList>
    </citation>
    <scope>NUCLEOTIDE SEQUENCE</scope>
    <source>
        <strain evidence="2">CGMCC 4.7110</strain>
    </source>
</reference>
<organism evidence="2 3">
    <name type="scientific">Streptomyces fuscichromogenes</name>
    <dbReference type="NCBI Taxonomy" id="1324013"/>
    <lineage>
        <taxon>Bacteria</taxon>
        <taxon>Bacillati</taxon>
        <taxon>Actinomycetota</taxon>
        <taxon>Actinomycetes</taxon>
        <taxon>Kitasatosporales</taxon>
        <taxon>Streptomycetaceae</taxon>
        <taxon>Streptomyces</taxon>
    </lineage>
</organism>
<gene>
    <name evidence="2" type="ORF">GCM10011578_040520</name>
</gene>
<feature type="region of interest" description="Disordered" evidence="1">
    <location>
        <begin position="1"/>
        <end position="107"/>
    </location>
</feature>
<dbReference type="EMBL" id="BMML01000008">
    <property type="protein sequence ID" value="GGN13286.1"/>
    <property type="molecule type" value="Genomic_DNA"/>
</dbReference>
<evidence type="ECO:0000313" key="2">
    <source>
        <dbReference type="EMBL" id="GGN13286.1"/>
    </source>
</evidence>
<keyword evidence="3" id="KW-1185">Reference proteome</keyword>
<proteinExistence type="predicted"/>
<evidence type="ECO:0000313" key="3">
    <source>
        <dbReference type="Proteomes" id="UP000653411"/>
    </source>
</evidence>
<dbReference type="AlphaFoldDB" id="A0A917XEH6"/>
<sequence length="107" mass="11229">MSSLGGHGTGLRYDGPSVRSGPRPVARCAGERNRRTGYGTRPVALRRARPDLSDEPLPPESRAPRTRIRTRTGTRAPPLGPGGGRVAGAAVRPPPPTAPPAPLRLLT</sequence>
<reference evidence="2" key="2">
    <citation type="submission" date="2020-09" db="EMBL/GenBank/DDBJ databases">
        <authorList>
            <person name="Sun Q."/>
            <person name="Zhou Y."/>
        </authorList>
    </citation>
    <scope>NUCLEOTIDE SEQUENCE</scope>
    <source>
        <strain evidence="2">CGMCC 4.7110</strain>
    </source>
</reference>